<feature type="region of interest" description="Disordered" evidence="1">
    <location>
        <begin position="31"/>
        <end position="51"/>
    </location>
</feature>
<protein>
    <recommendedName>
        <fullName evidence="5">Lipoprotein</fullName>
    </recommendedName>
</protein>
<feature type="signal peptide" evidence="2">
    <location>
        <begin position="1"/>
        <end position="21"/>
    </location>
</feature>
<keyword evidence="4" id="KW-1185">Reference proteome</keyword>
<proteinExistence type="predicted"/>
<sequence>MKTTVFASALALALVPAVVNAAPADTPVPTQAAVSAAPNPSDVLFDQPQMKNTQPGSTLRYTYVRRSGITRGPYGPPLDDEIKLKIEPGKTAENRDIQVQMFSGANRAPAGPFDDMPGNPILPLFLENHLKGLAALLEANPRYIKNAIRKGLRDKATITPTKIDFKGRQIDGWKIVTSPFVGDPLTERMRGFDKITYTFVTSPEVPGEIVSIEAQAKKPDGGELLEETLNYDQNAG</sequence>
<dbReference type="Proteomes" id="UP000321258">
    <property type="component" value="Unassembled WGS sequence"/>
</dbReference>
<dbReference type="AlphaFoldDB" id="A0A512IUW4"/>
<evidence type="ECO:0000313" key="4">
    <source>
        <dbReference type="Proteomes" id="UP000321258"/>
    </source>
</evidence>
<evidence type="ECO:0000256" key="1">
    <source>
        <dbReference type="SAM" id="MobiDB-lite"/>
    </source>
</evidence>
<name>A0A512IUW4_9HYPH</name>
<evidence type="ECO:0000313" key="3">
    <source>
        <dbReference type="EMBL" id="GEP01487.1"/>
    </source>
</evidence>
<evidence type="ECO:0008006" key="5">
    <source>
        <dbReference type="Google" id="ProtNLM"/>
    </source>
</evidence>
<reference evidence="3 4" key="1">
    <citation type="submission" date="2019-07" db="EMBL/GenBank/DDBJ databases">
        <title>Whole genome shotgun sequence of Methylobacterium haplocladii NBRC 107714.</title>
        <authorList>
            <person name="Hosoyama A."/>
            <person name="Uohara A."/>
            <person name="Ohji S."/>
            <person name="Ichikawa N."/>
        </authorList>
    </citation>
    <scope>NUCLEOTIDE SEQUENCE [LARGE SCALE GENOMIC DNA]</scope>
    <source>
        <strain evidence="3 4">NBRC 107714</strain>
    </source>
</reference>
<feature type="chain" id="PRO_5021918429" description="Lipoprotein" evidence="2">
    <location>
        <begin position="22"/>
        <end position="236"/>
    </location>
</feature>
<dbReference type="OrthoDB" id="5801444at2"/>
<keyword evidence="2" id="KW-0732">Signal</keyword>
<comment type="caution">
    <text evidence="3">The sequence shown here is derived from an EMBL/GenBank/DDBJ whole genome shotgun (WGS) entry which is preliminary data.</text>
</comment>
<accession>A0A512IUW4</accession>
<organism evidence="3 4">
    <name type="scientific">Methylobacterium haplocladii</name>
    <dbReference type="NCBI Taxonomy" id="1176176"/>
    <lineage>
        <taxon>Bacteria</taxon>
        <taxon>Pseudomonadati</taxon>
        <taxon>Pseudomonadota</taxon>
        <taxon>Alphaproteobacteria</taxon>
        <taxon>Hyphomicrobiales</taxon>
        <taxon>Methylobacteriaceae</taxon>
        <taxon>Methylobacterium</taxon>
    </lineage>
</organism>
<gene>
    <name evidence="3" type="ORF">MHA02_38740</name>
</gene>
<evidence type="ECO:0000256" key="2">
    <source>
        <dbReference type="SAM" id="SignalP"/>
    </source>
</evidence>
<dbReference type="EMBL" id="BJZT01000043">
    <property type="protein sequence ID" value="GEP01487.1"/>
    <property type="molecule type" value="Genomic_DNA"/>
</dbReference>